<evidence type="ECO:0000256" key="1">
    <source>
        <dbReference type="SAM" id="MobiDB-lite"/>
    </source>
</evidence>
<dbReference type="PANTHER" id="PTHR45960:SF2">
    <property type="entry name" value="PROTEIN DAUGHTER OF SEVENLESS"/>
    <property type="match status" value="1"/>
</dbReference>
<dbReference type="GO" id="GO:0005737">
    <property type="term" value="C:cytoplasm"/>
    <property type="evidence" value="ECO:0007669"/>
    <property type="project" value="TreeGrafter"/>
</dbReference>
<dbReference type="InterPro" id="IPR001849">
    <property type="entry name" value="PH_domain"/>
</dbReference>
<keyword evidence="4" id="KW-1185">Reference proteome</keyword>
<dbReference type="STRING" id="6210.W6U7K5"/>
<evidence type="ECO:0000259" key="2">
    <source>
        <dbReference type="PROSITE" id="PS50003"/>
    </source>
</evidence>
<dbReference type="AlphaFoldDB" id="W6U7K5"/>
<dbReference type="SUPFAM" id="SSF50729">
    <property type="entry name" value="PH domain-like"/>
    <property type="match status" value="1"/>
</dbReference>
<feature type="compositionally biased region" description="Basic and acidic residues" evidence="1">
    <location>
        <begin position="251"/>
        <end position="260"/>
    </location>
</feature>
<dbReference type="PROSITE" id="PS50003">
    <property type="entry name" value="PH_DOMAIN"/>
    <property type="match status" value="1"/>
</dbReference>
<dbReference type="GeneID" id="36343610"/>
<gene>
    <name evidence="3" type="ORF">EGR_07895</name>
</gene>
<dbReference type="OMA" id="DEDCYHV"/>
<dbReference type="GO" id="GO:0035591">
    <property type="term" value="F:signaling adaptor activity"/>
    <property type="evidence" value="ECO:0007669"/>
    <property type="project" value="TreeGrafter"/>
</dbReference>
<organism evidence="3 4">
    <name type="scientific">Echinococcus granulosus</name>
    <name type="common">Hydatid tapeworm</name>
    <dbReference type="NCBI Taxonomy" id="6210"/>
    <lineage>
        <taxon>Eukaryota</taxon>
        <taxon>Metazoa</taxon>
        <taxon>Spiralia</taxon>
        <taxon>Lophotrochozoa</taxon>
        <taxon>Platyhelminthes</taxon>
        <taxon>Cestoda</taxon>
        <taxon>Eucestoda</taxon>
        <taxon>Cyclophyllidea</taxon>
        <taxon>Taeniidae</taxon>
        <taxon>Echinococcus</taxon>
        <taxon>Echinococcus granulosus group</taxon>
    </lineage>
</organism>
<sequence length="496" mass="54202">MGEYKPIGREVLIKGYLRKAPSAGRKLKYQGLSFLCTGCHVLLEPRWKKRFCVFYKIRNPTETQIFFEYYKNESDNHPLGGVDLNSCDCIYEQKACNRWSNVFVIKTTYRGKVRDYLFSADSLEEMNDWISQLTKVLRMVPDQIPGSPLVDMIGRNSSSLTHFTSRRPVMSTVIPATTAKVSNFLMNSNESNESQGYLERGFTEEYRTSFGETTADDEDCYHVLPQPDHAYVNLKGDGSAVNGANFQSDQEPLHDGHGPRPDSVYFNVWDSSTIDANINDAIGDHSKLSESEQPDKEVLGTAERKETKTRCQPHTEESPCSIPENFSKTQLPKRSRTHTTSSSSSAVSFGDINESDADGNGNASSSIPLSGAGEAEAAASLSNDFAPSILGEGAGTKPKSASDAAAATSGSAIHYLDAENLDFPPHQRGSHGVANAFPAVPPKPVHLRRMTPAGATATENNASSDVSSSGYNELDPRSTQAFFMVTKRVFGDADGA</sequence>
<name>W6U7K5_ECHGR</name>
<dbReference type="InterPro" id="IPR046355">
    <property type="entry name" value="Gab1-4-like"/>
</dbReference>
<dbReference type="RefSeq" id="XP_024348414.1">
    <property type="nucleotide sequence ID" value="XM_024497144.1"/>
</dbReference>
<dbReference type="EMBL" id="APAU02000090">
    <property type="protein sequence ID" value="EUB57218.1"/>
    <property type="molecule type" value="Genomic_DNA"/>
</dbReference>
<evidence type="ECO:0000313" key="4">
    <source>
        <dbReference type="Proteomes" id="UP000019149"/>
    </source>
</evidence>
<comment type="caution">
    <text evidence="3">The sequence shown here is derived from an EMBL/GenBank/DDBJ whole genome shotgun (WGS) entry which is preliminary data.</text>
</comment>
<dbReference type="InterPro" id="IPR011993">
    <property type="entry name" value="PH-like_dom_sf"/>
</dbReference>
<dbReference type="PANTHER" id="PTHR45960">
    <property type="entry name" value="GRB2-ASSOCIATED-BINDING PROTEIN"/>
    <property type="match status" value="1"/>
</dbReference>
<feature type="compositionally biased region" description="Polar residues" evidence="1">
    <location>
        <begin position="457"/>
        <end position="474"/>
    </location>
</feature>
<dbReference type="Pfam" id="PF00169">
    <property type="entry name" value="PH"/>
    <property type="match status" value="1"/>
</dbReference>
<feature type="region of interest" description="Disordered" evidence="1">
    <location>
        <begin position="241"/>
        <end position="261"/>
    </location>
</feature>
<dbReference type="GO" id="GO:0007165">
    <property type="term" value="P:signal transduction"/>
    <property type="evidence" value="ECO:0007669"/>
    <property type="project" value="TreeGrafter"/>
</dbReference>
<reference evidence="3 4" key="1">
    <citation type="journal article" date="2013" name="Nat. Genet.">
        <title>The genome of the hydatid tapeworm Echinococcus granulosus.</title>
        <authorList>
            <person name="Zheng H."/>
            <person name="Zhang W."/>
            <person name="Zhang L."/>
            <person name="Zhang Z."/>
            <person name="Li J."/>
            <person name="Lu G."/>
            <person name="Zhu Y."/>
            <person name="Wang Y."/>
            <person name="Huang Y."/>
            <person name="Liu J."/>
            <person name="Kang H."/>
            <person name="Chen J."/>
            <person name="Wang L."/>
            <person name="Chen A."/>
            <person name="Yu S."/>
            <person name="Gao Z."/>
            <person name="Jin L."/>
            <person name="Gu W."/>
            <person name="Wang Z."/>
            <person name="Zhao L."/>
            <person name="Shi B."/>
            <person name="Wen H."/>
            <person name="Lin R."/>
            <person name="Jones M.K."/>
            <person name="Brejova B."/>
            <person name="Vinar T."/>
            <person name="Zhao G."/>
            <person name="McManus D.P."/>
            <person name="Chen Z."/>
            <person name="Zhou Y."/>
            <person name="Wang S."/>
        </authorList>
    </citation>
    <scope>NUCLEOTIDE SEQUENCE [LARGE SCALE GENOMIC DNA]</scope>
</reference>
<dbReference type="Gene3D" id="2.30.29.30">
    <property type="entry name" value="Pleckstrin-homology domain (PH domain)/Phosphotyrosine-binding domain (PTB)"/>
    <property type="match status" value="1"/>
</dbReference>
<dbReference type="KEGG" id="egl:EGR_07895"/>
<evidence type="ECO:0000313" key="3">
    <source>
        <dbReference type="EMBL" id="EUB57218.1"/>
    </source>
</evidence>
<feature type="region of interest" description="Disordered" evidence="1">
    <location>
        <begin position="421"/>
        <end position="474"/>
    </location>
</feature>
<dbReference type="OrthoDB" id="67516at2759"/>
<protein>
    <submittedName>
        <fullName evidence="3">GRB2-associated-binding protein 2</fullName>
    </submittedName>
</protein>
<accession>W6U7K5</accession>
<feature type="compositionally biased region" description="Basic and acidic residues" evidence="1">
    <location>
        <begin position="284"/>
        <end position="317"/>
    </location>
</feature>
<feature type="domain" description="PH" evidence="2">
    <location>
        <begin position="10"/>
        <end position="138"/>
    </location>
</feature>
<feature type="region of interest" description="Disordered" evidence="1">
    <location>
        <begin position="386"/>
        <end position="408"/>
    </location>
</feature>
<feature type="region of interest" description="Disordered" evidence="1">
    <location>
        <begin position="284"/>
        <end position="369"/>
    </location>
</feature>
<dbReference type="Proteomes" id="UP000019149">
    <property type="component" value="Unassembled WGS sequence"/>
</dbReference>
<dbReference type="SMART" id="SM00233">
    <property type="entry name" value="PH"/>
    <property type="match status" value="1"/>
</dbReference>
<dbReference type="CTD" id="36343610"/>
<proteinExistence type="predicted"/>